<feature type="coiled-coil region" evidence="7">
    <location>
        <begin position="165"/>
        <end position="199"/>
    </location>
</feature>
<proteinExistence type="inferred from homology"/>
<dbReference type="GO" id="GO:0012505">
    <property type="term" value="C:endomembrane system"/>
    <property type="evidence" value="ECO:0007669"/>
    <property type="project" value="TreeGrafter"/>
</dbReference>
<keyword evidence="3 9" id="KW-0812">Transmembrane</keyword>
<dbReference type="InterPro" id="IPR019394">
    <property type="entry name" value="TEX28/TMCC"/>
</dbReference>
<gene>
    <name evidence="10" type="ORF">V9T40_003122</name>
</gene>
<evidence type="ECO:0000313" key="11">
    <source>
        <dbReference type="Proteomes" id="UP001367676"/>
    </source>
</evidence>
<feature type="region of interest" description="Disordered" evidence="8">
    <location>
        <begin position="256"/>
        <end position="360"/>
    </location>
</feature>
<evidence type="ECO:0000256" key="9">
    <source>
        <dbReference type="SAM" id="Phobius"/>
    </source>
</evidence>
<reference evidence="10 11" key="1">
    <citation type="submission" date="2024-03" db="EMBL/GenBank/DDBJ databases">
        <title>Adaptation during the transition from Ophiocordyceps entomopathogen to insect associate is accompanied by gene loss and intensified selection.</title>
        <authorList>
            <person name="Ward C.M."/>
            <person name="Onetto C.A."/>
            <person name="Borneman A.R."/>
        </authorList>
    </citation>
    <scope>NUCLEOTIDE SEQUENCE [LARGE SCALE GENOMIC DNA]</scope>
    <source>
        <strain evidence="10">AWRI1</strain>
        <tissue evidence="10">Single Adult Female</tissue>
    </source>
</reference>
<sequence>MGSLETSPLAKQLKVNSRSPSPIRLLPSARPWNAAAFCLEESTMNRCKSPLTMRHERGSSADTGLIRIDTGNVSSNGGSTDDPNFTEDERDGFRSFTGYLPNGSSSELIEDSDGSKTRVAIDHVKVKIDRTKDLIKSEQTARDDNVNEYLKLASNADKHQLQRIKAVFEKKNQKYAQTISQLQKKLDIYYRRLQDLEAHGVSSHYRQPREVLRDMGQGLRNVGGNIRDGITGLSGSVMSKPREFAHLIRNKFGSADNINSLSRTGENDSIDEDRIHHGSATLPGGCSLTSSSGGGVGGGVAGPKFGASDEGSECSSVTSESNSGALARSNRGHSAKAKSSSLHSNQETKPGDCIASSRSSENLEPILSELRLRREEVDRLRNKLENVKKMFTKEIEALNVALQEERFRSERLEEQINDLTELHQNEVENLKQAICDMEEKVQYQSEERLRDIHEMLESCQTKISKMEHQAQHQQYLTLEGLDNSNARALVVKLINIVLTILQVILLLVATAAGILMPFLRTRLRIITTTVIVAAVIVIMKRLPDTRSGDYFLDHLKQFLPVK</sequence>
<feature type="compositionally biased region" description="Polar residues" evidence="8">
    <location>
        <begin position="71"/>
        <end position="83"/>
    </location>
</feature>
<comment type="similarity">
    <text evidence="2">Belongs to the TEX28 family.</text>
</comment>
<feature type="coiled-coil region" evidence="7">
    <location>
        <begin position="367"/>
        <end position="429"/>
    </location>
</feature>
<evidence type="ECO:0000256" key="3">
    <source>
        <dbReference type="ARBA" id="ARBA00022692"/>
    </source>
</evidence>
<dbReference type="AlphaFoldDB" id="A0AAN9Y7Q2"/>
<feature type="region of interest" description="Disordered" evidence="8">
    <location>
        <begin position="1"/>
        <end position="22"/>
    </location>
</feature>
<dbReference type="Pfam" id="PF10267">
    <property type="entry name" value="Tmemb_cc2"/>
    <property type="match status" value="1"/>
</dbReference>
<feature type="compositionally biased region" description="Low complexity" evidence="8">
    <location>
        <begin position="281"/>
        <end position="291"/>
    </location>
</feature>
<feature type="transmembrane region" description="Helical" evidence="9">
    <location>
        <begin position="493"/>
        <end position="516"/>
    </location>
</feature>
<organism evidence="10 11">
    <name type="scientific">Parthenolecanium corni</name>
    <dbReference type="NCBI Taxonomy" id="536013"/>
    <lineage>
        <taxon>Eukaryota</taxon>
        <taxon>Metazoa</taxon>
        <taxon>Ecdysozoa</taxon>
        <taxon>Arthropoda</taxon>
        <taxon>Hexapoda</taxon>
        <taxon>Insecta</taxon>
        <taxon>Pterygota</taxon>
        <taxon>Neoptera</taxon>
        <taxon>Paraneoptera</taxon>
        <taxon>Hemiptera</taxon>
        <taxon>Sternorrhyncha</taxon>
        <taxon>Coccoidea</taxon>
        <taxon>Coccidae</taxon>
        <taxon>Parthenolecanium</taxon>
    </lineage>
</organism>
<evidence type="ECO:0000256" key="8">
    <source>
        <dbReference type="SAM" id="MobiDB-lite"/>
    </source>
</evidence>
<evidence type="ECO:0000256" key="1">
    <source>
        <dbReference type="ARBA" id="ARBA00004370"/>
    </source>
</evidence>
<dbReference type="EMBL" id="JBBCAQ010000006">
    <property type="protein sequence ID" value="KAK7603123.1"/>
    <property type="molecule type" value="Genomic_DNA"/>
</dbReference>
<keyword evidence="11" id="KW-1185">Reference proteome</keyword>
<accession>A0AAN9Y7Q2</accession>
<evidence type="ECO:0000256" key="4">
    <source>
        <dbReference type="ARBA" id="ARBA00022989"/>
    </source>
</evidence>
<evidence type="ECO:0000256" key="2">
    <source>
        <dbReference type="ARBA" id="ARBA00008108"/>
    </source>
</evidence>
<evidence type="ECO:0000313" key="10">
    <source>
        <dbReference type="EMBL" id="KAK7603123.1"/>
    </source>
</evidence>
<dbReference type="Proteomes" id="UP001367676">
    <property type="component" value="Unassembled WGS sequence"/>
</dbReference>
<protein>
    <recommendedName>
        <fullName evidence="12">Transmembrane and coiled-coil domains protein 1</fullName>
    </recommendedName>
</protein>
<feature type="compositionally biased region" description="Low complexity" evidence="8">
    <location>
        <begin position="302"/>
        <end position="323"/>
    </location>
</feature>
<keyword evidence="4 9" id="KW-1133">Transmembrane helix</keyword>
<feature type="compositionally biased region" description="Gly residues" evidence="8">
    <location>
        <begin position="292"/>
        <end position="301"/>
    </location>
</feature>
<feature type="transmembrane region" description="Helical" evidence="9">
    <location>
        <begin position="523"/>
        <end position="542"/>
    </location>
</feature>
<dbReference type="PANTHER" id="PTHR17613">
    <property type="entry name" value="CEREBRAL PROTEIN-11-RELATED"/>
    <property type="match status" value="1"/>
</dbReference>
<keyword evidence="6 9" id="KW-0472">Membrane</keyword>
<feature type="region of interest" description="Disordered" evidence="8">
    <location>
        <begin position="66"/>
        <end position="87"/>
    </location>
</feature>
<dbReference type="PANTHER" id="PTHR17613:SF14">
    <property type="entry name" value="DEMENTIN, ISOFORM H"/>
    <property type="match status" value="1"/>
</dbReference>
<keyword evidence="5 7" id="KW-0175">Coiled coil</keyword>
<evidence type="ECO:0000256" key="7">
    <source>
        <dbReference type="SAM" id="Coils"/>
    </source>
</evidence>
<evidence type="ECO:0008006" key="12">
    <source>
        <dbReference type="Google" id="ProtNLM"/>
    </source>
</evidence>
<evidence type="ECO:0000256" key="6">
    <source>
        <dbReference type="ARBA" id="ARBA00023136"/>
    </source>
</evidence>
<name>A0AAN9Y7Q2_9HEMI</name>
<evidence type="ECO:0000256" key="5">
    <source>
        <dbReference type="ARBA" id="ARBA00023054"/>
    </source>
</evidence>
<comment type="caution">
    <text evidence="10">The sequence shown here is derived from an EMBL/GenBank/DDBJ whole genome shotgun (WGS) entry which is preliminary data.</text>
</comment>
<comment type="subcellular location">
    <subcellularLocation>
        <location evidence="1">Membrane</location>
    </subcellularLocation>
</comment>
<dbReference type="GO" id="GO:0016020">
    <property type="term" value="C:membrane"/>
    <property type="evidence" value="ECO:0007669"/>
    <property type="project" value="UniProtKB-SubCell"/>
</dbReference>